<keyword evidence="1" id="KW-0472">Membrane</keyword>
<reference evidence="3" key="1">
    <citation type="journal article" date="2019" name="Int. J. Syst. Evol. Microbiol.">
        <title>The Global Catalogue of Microorganisms (GCM) 10K type strain sequencing project: providing services to taxonomists for standard genome sequencing and annotation.</title>
        <authorList>
            <consortium name="The Broad Institute Genomics Platform"/>
            <consortium name="The Broad Institute Genome Sequencing Center for Infectious Disease"/>
            <person name="Wu L."/>
            <person name="Ma J."/>
        </authorList>
    </citation>
    <scope>NUCLEOTIDE SEQUENCE [LARGE SCALE GENOMIC DNA]</scope>
    <source>
        <strain evidence="3">CGMCC 4.7427</strain>
    </source>
</reference>
<evidence type="ECO:0000313" key="3">
    <source>
        <dbReference type="Proteomes" id="UP001595878"/>
    </source>
</evidence>
<proteinExistence type="predicted"/>
<dbReference type="EMBL" id="JBHSHB010000008">
    <property type="protein sequence ID" value="MFC4690039.1"/>
    <property type="molecule type" value="Genomic_DNA"/>
</dbReference>
<feature type="transmembrane region" description="Helical" evidence="1">
    <location>
        <begin position="21"/>
        <end position="41"/>
    </location>
</feature>
<organism evidence="2 3">
    <name type="scientific">Dokdonia genika</name>
    <dbReference type="NCBI Taxonomy" id="308113"/>
    <lineage>
        <taxon>Bacteria</taxon>
        <taxon>Pseudomonadati</taxon>
        <taxon>Bacteroidota</taxon>
        <taxon>Flavobacteriia</taxon>
        <taxon>Flavobacteriales</taxon>
        <taxon>Flavobacteriaceae</taxon>
        <taxon>Dokdonia</taxon>
    </lineage>
</organism>
<keyword evidence="1" id="KW-0812">Transmembrane</keyword>
<gene>
    <name evidence="2" type="ORF">ACFO5T_06320</name>
</gene>
<sequence length="43" mass="4890">MKTQAKTATARDPRQGRNTILGIYVVLSTFFISAYTLVQYFSM</sequence>
<keyword evidence="1" id="KW-1133">Transmembrane helix</keyword>
<evidence type="ECO:0000313" key="2">
    <source>
        <dbReference type="EMBL" id="MFC4690039.1"/>
    </source>
</evidence>
<accession>A0ABV9L7L8</accession>
<dbReference type="Proteomes" id="UP001595878">
    <property type="component" value="Unassembled WGS sequence"/>
</dbReference>
<name>A0ABV9L7L8_9FLAO</name>
<comment type="caution">
    <text evidence="2">The sequence shown here is derived from an EMBL/GenBank/DDBJ whole genome shotgun (WGS) entry which is preliminary data.</text>
</comment>
<protein>
    <submittedName>
        <fullName evidence="2">Uncharacterized protein</fullName>
    </submittedName>
</protein>
<dbReference type="RefSeq" id="WP_262485472.1">
    <property type="nucleotide sequence ID" value="NZ_JBHSHB010000008.1"/>
</dbReference>
<evidence type="ECO:0000256" key="1">
    <source>
        <dbReference type="SAM" id="Phobius"/>
    </source>
</evidence>
<keyword evidence="3" id="KW-1185">Reference proteome</keyword>